<keyword evidence="6 10" id="KW-1133">Transmembrane helix</keyword>
<evidence type="ECO:0000256" key="10">
    <source>
        <dbReference type="SAM" id="Phobius"/>
    </source>
</evidence>
<reference evidence="11" key="1">
    <citation type="journal article" date="2015" name="Comp. Biochem. Physiol. Part D Genomics Proteomics">
        <title>Analysis of antennal transcriptome and odorant binding protein expression profiles of the recently identified parasitoid wasp, Sclerodermus sp.</title>
        <authorList>
            <person name="Zhou C.X."/>
            <person name="Min S.F."/>
            <person name="Yan-Long T."/>
            <person name="Wang M.Q."/>
        </authorList>
    </citation>
    <scope>NUCLEOTIDE SEQUENCE</scope>
</reference>
<feature type="transmembrane region" description="Helical" evidence="10">
    <location>
        <begin position="246"/>
        <end position="267"/>
    </location>
</feature>
<organism evidence="11">
    <name type="scientific">Sclerodermus sp. MQW-2015</name>
    <dbReference type="NCBI Taxonomy" id="1729718"/>
    <lineage>
        <taxon>Eukaryota</taxon>
        <taxon>Metazoa</taxon>
        <taxon>Ecdysozoa</taxon>
        <taxon>Arthropoda</taxon>
        <taxon>Hexapoda</taxon>
        <taxon>Insecta</taxon>
        <taxon>Pterygota</taxon>
        <taxon>Neoptera</taxon>
        <taxon>Endopterygota</taxon>
        <taxon>Hymenoptera</taxon>
        <taxon>Apocrita</taxon>
        <taxon>Aculeata</taxon>
        <taxon>Chrysidoidea</taxon>
        <taxon>Bethylidae</taxon>
        <taxon>Scleroderminae</taxon>
        <taxon>Sclerodermus</taxon>
    </lineage>
</organism>
<dbReference type="Pfam" id="PF02949">
    <property type="entry name" value="7tm_6"/>
    <property type="match status" value="1"/>
</dbReference>
<comment type="subcellular location">
    <subcellularLocation>
        <location evidence="1">Cell membrane</location>
        <topology evidence="1">Multi-pass membrane protein</topology>
    </subcellularLocation>
</comment>
<evidence type="ECO:0000256" key="7">
    <source>
        <dbReference type="ARBA" id="ARBA00023136"/>
    </source>
</evidence>
<dbReference type="PANTHER" id="PTHR21137:SF35">
    <property type="entry name" value="ODORANT RECEPTOR 19A-RELATED"/>
    <property type="match status" value="1"/>
</dbReference>
<keyword evidence="2" id="KW-1003">Cell membrane</keyword>
<keyword evidence="8 11" id="KW-0675">Receptor</keyword>
<proteinExistence type="evidence at transcript level"/>
<evidence type="ECO:0000256" key="1">
    <source>
        <dbReference type="ARBA" id="ARBA00004651"/>
    </source>
</evidence>
<dbReference type="InterPro" id="IPR004117">
    <property type="entry name" value="7tm6_olfct_rcpt"/>
</dbReference>
<keyword evidence="5" id="KW-0552">Olfaction</keyword>
<feature type="transmembrane region" description="Helical" evidence="10">
    <location>
        <begin position="115"/>
        <end position="135"/>
    </location>
</feature>
<evidence type="ECO:0000313" key="11">
    <source>
        <dbReference type="EMBL" id="ALG36145.1"/>
    </source>
</evidence>
<evidence type="ECO:0000256" key="5">
    <source>
        <dbReference type="ARBA" id="ARBA00022725"/>
    </source>
</evidence>
<feature type="transmembrane region" description="Helical" evidence="10">
    <location>
        <begin position="155"/>
        <end position="175"/>
    </location>
</feature>
<evidence type="ECO:0000256" key="9">
    <source>
        <dbReference type="ARBA" id="ARBA00023224"/>
    </source>
</evidence>
<protein>
    <submittedName>
        <fullName evidence="11">Odorant receptor 2</fullName>
    </submittedName>
</protein>
<keyword evidence="9" id="KW-0807">Transducer</keyword>
<dbReference type="PANTHER" id="PTHR21137">
    <property type="entry name" value="ODORANT RECEPTOR"/>
    <property type="match status" value="1"/>
</dbReference>
<dbReference type="GO" id="GO:0005886">
    <property type="term" value="C:plasma membrane"/>
    <property type="evidence" value="ECO:0007669"/>
    <property type="project" value="UniProtKB-SubCell"/>
</dbReference>
<gene>
    <name evidence="11" type="primary">OR2</name>
</gene>
<feature type="transmembrane region" description="Helical" evidence="10">
    <location>
        <begin position="55"/>
        <end position="73"/>
    </location>
</feature>
<dbReference type="GO" id="GO:0004984">
    <property type="term" value="F:olfactory receptor activity"/>
    <property type="evidence" value="ECO:0007669"/>
    <property type="project" value="InterPro"/>
</dbReference>
<dbReference type="GO" id="GO:0005549">
    <property type="term" value="F:odorant binding"/>
    <property type="evidence" value="ECO:0007669"/>
    <property type="project" value="InterPro"/>
</dbReference>
<feature type="transmembrane region" description="Helical" evidence="10">
    <location>
        <begin position="20"/>
        <end position="43"/>
    </location>
</feature>
<dbReference type="AlphaFoldDB" id="A0A0N9JZR7"/>
<evidence type="ECO:0000256" key="3">
    <source>
        <dbReference type="ARBA" id="ARBA00022606"/>
    </source>
</evidence>
<sequence length="348" mass="40184">MVLSLCGFWRPENSSKFFYGAYSFFMLIIVFTNAISMTMDLVINVKNFDDFSKNALMLFSMINVFSKGSSLVLRHNDIIKLTETLFEYPCRSTNEDEVRVESKFNRIARYNSNRFMQFGLIVVSLIILESLYTCFSGKLILPFRAWYPIDYDGSLFIFFVCWTHQMIAITVGGMSSSSLDTIIAGLMLQVCAQVEIMKVRLHKWPVIRKNLNVDGQDLRFQETRYLTACIHHHRHIFIFARQLNKLLNIVLFMQFFIGAILICSLVYHISVISVTSTEFYVVMLYFSGIAAEVFIYCWFGNECILSSLSVMNAVYTMDWTLLTSEGQKSLLMIMLRAAIPIKFTSSFL</sequence>
<evidence type="ECO:0000256" key="6">
    <source>
        <dbReference type="ARBA" id="ARBA00022989"/>
    </source>
</evidence>
<dbReference type="GO" id="GO:0007165">
    <property type="term" value="P:signal transduction"/>
    <property type="evidence" value="ECO:0007669"/>
    <property type="project" value="UniProtKB-KW"/>
</dbReference>
<feature type="transmembrane region" description="Helical" evidence="10">
    <location>
        <begin position="279"/>
        <end position="299"/>
    </location>
</feature>
<feature type="non-terminal residue" evidence="11">
    <location>
        <position position="348"/>
    </location>
</feature>
<keyword evidence="4 10" id="KW-0812">Transmembrane</keyword>
<accession>A0A0N9JZR7</accession>
<keyword evidence="3" id="KW-0716">Sensory transduction</keyword>
<dbReference type="EMBL" id="KP963697">
    <property type="protein sequence ID" value="ALG36145.1"/>
    <property type="molecule type" value="mRNA"/>
</dbReference>
<name>A0A0N9JZR7_9HYME</name>
<evidence type="ECO:0000256" key="2">
    <source>
        <dbReference type="ARBA" id="ARBA00022475"/>
    </source>
</evidence>
<reference evidence="11" key="2">
    <citation type="submission" date="2015-03" db="EMBL/GenBank/DDBJ databases">
        <authorList>
            <person name="Murphy D."/>
        </authorList>
    </citation>
    <scope>NUCLEOTIDE SEQUENCE</scope>
</reference>
<keyword evidence="7 10" id="KW-0472">Membrane</keyword>
<evidence type="ECO:0000256" key="4">
    <source>
        <dbReference type="ARBA" id="ARBA00022692"/>
    </source>
</evidence>
<evidence type="ECO:0000256" key="8">
    <source>
        <dbReference type="ARBA" id="ARBA00023170"/>
    </source>
</evidence>